<protein>
    <submittedName>
        <fullName evidence="3">Uncharacterized protein</fullName>
    </submittedName>
</protein>
<evidence type="ECO:0000259" key="2">
    <source>
        <dbReference type="Pfam" id="PF25324"/>
    </source>
</evidence>
<dbReference type="InterPro" id="IPR057203">
    <property type="entry name" value="DUF7881"/>
</dbReference>
<gene>
    <name evidence="3" type="ORF">C7212DRAFT_294785</name>
</gene>
<feature type="domain" description="DUF7881" evidence="2">
    <location>
        <begin position="9"/>
        <end position="84"/>
    </location>
</feature>
<evidence type="ECO:0000313" key="3">
    <source>
        <dbReference type="EMBL" id="PWW76593.1"/>
    </source>
</evidence>
<dbReference type="EMBL" id="PYWC01000031">
    <property type="protein sequence ID" value="PWW76593.1"/>
    <property type="molecule type" value="Genomic_DNA"/>
</dbReference>
<dbReference type="Pfam" id="PF25324">
    <property type="entry name" value="DUF7881"/>
    <property type="match status" value="1"/>
</dbReference>
<dbReference type="Proteomes" id="UP000246991">
    <property type="component" value="Unassembled WGS sequence"/>
</dbReference>
<name>A0A317SQC4_9PEZI</name>
<comment type="caution">
    <text evidence="3">The sequence shown here is derived from an EMBL/GenBank/DDBJ whole genome shotgun (WGS) entry which is preliminary data.</text>
</comment>
<feature type="domain" description="HNH nuclease" evidence="1">
    <location>
        <begin position="117"/>
        <end position="197"/>
    </location>
</feature>
<keyword evidence="4" id="KW-1185">Reference proteome</keyword>
<dbReference type="Pfam" id="PF13391">
    <property type="entry name" value="HNH_2"/>
    <property type="match status" value="1"/>
</dbReference>
<dbReference type="InterPro" id="IPR003615">
    <property type="entry name" value="HNH_nuc"/>
</dbReference>
<dbReference type="OrthoDB" id="2142759at2759"/>
<reference evidence="3 4" key="1">
    <citation type="submission" date="2018-03" db="EMBL/GenBank/DDBJ databases">
        <title>Genomes of Pezizomycetes fungi and the evolution of truffles.</title>
        <authorList>
            <person name="Murat C."/>
            <person name="Payen T."/>
            <person name="Noel B."/>
            <person name="Kuo A."/>
            <person name="Martin F.M."/>
        </authorList>
    </citation>
    <scope>NUCLEOTIDE SEQUENCE [LARGE SCALE GENOMIC DNA]</scope>
    <source>
        <strain evidence="3">091103-1</strain>
    </source>
</reference>
<dbReference type="STRING" id="42249.A0A317SQC4"/>
<evidence type="ECO:0000313" key="4">
    <source>
        <dbReference type="Proteomes" id="UP000246991"/>
    </source>
</evidence>
<organism evidence="3 4">
    <name type="scientific">Tuber magnatum</name>
    <name type="common">white Piedmont truffle</name>
    <dbReference type="NCBI Taxonomy" id="42249"/>
    <lineage>
        <taxon>Eukaryota</taxon>
        <taxon>Fungi</taxon>
        <taxon>Dikarya</taxon>
        <taxon>Ascomycota</taxon>
        <taxon>Pezizomycotina</taxon>
        <taxon>Pezizomycetes</taxon>
        <taxon>Pezizales</taxon>
        <taxon>Tuberaceae</taxon>
        <taxon>Tuber</taxon>
    </lineage>
</organism>
<accession>A0A317SQC4</accession>
<proteinExistence type="predicted"/>
<evidence type="ECO:0000259" key="1">
    <source>
        <dbReference type="Pfam" id="PF13391"/>
    </source>
</evidence>
<dbReference type="AlphaFoldDB" id="A0A317SQC4"/>
<sequence>MPLSRSTNRNTFFYDATNPEVLLGGFRQNGSITEENFLFFLDILLVNLVDTVRVQARISSHIVTRTNTALETGAYDIYCDDRIQISREAWVRRLDSRSAVRRQNRFRDAIRDRDGGCVISGHRNLAESIEAEDWVSYEAAHIFPLACGSIWNRRRYGRFITDMPNSPQSERIHSAQNGFLLRSYIHQRFDQYLISVNPDDGYKIVSFTMNDDGFDGRILDPVCRDTTNPHRVSDFLLRWHFRQSVLANMRGAGEPIMPHHPPRTDRVGGIPAGPYEQGRFELEMAA</sequence>